<evidence type="ECO:0000313" key="4">
    <source>
        <dbReference type="Proteomes" id="UP001497480"/>
    </source>
</evidence>
<evidence type="ECO:0008006" key="5">
    <source>
        <dbReference type="Google" id="ProtNLM"/>
    </source>
</evidence>
<organism evidence="3 4">
    <name type="scientific">Lupinus luteus</name>
    <name type="common">European yellow lupine</name>
    <dbReference type="NCBI Taxonomy" id="3873"/>
    <lineage>
        <taxon>Eukaryota</taxon>
        <taxon>Viridiplantae</taxon>
        <taxon>Streptophyta</taxon>
        <taxon>Embryophyta</taxon>
        <taxon>Tracheophyta</taxon>
        <taxon>Spermatophyta</taxon>
        <taxon>Magnoliopsida</taxon>
        <taxon>eudicotyledons</taxon>
        <taxon>Gunneridae</taxon>
        <taxon>Pentapetalae</taxon>
        <taxon>rosids</taxon>
        <taxon>fabids</taxon>
        <taxon>Fabales</taxon>
        <taxon>Fabaceae</taxon>
        <taxon>Papilionoideae</taxon>
        <taxon>50 kb inversion clade</taxon>
        <taxon>genistoids sensu lato</taxon>
        <taxon>core genistoids</taxon>
        <taxon>Genisteae</taxon>
        <taxon>Lupinus</taxon>
    </lineage>
</organism>
<reference evidence="3 4" key="1">
    <citation type="submission" date="2024-03" db="EMBL/GenBank/DDBJ databases">
        <authorList>
            <person name="Martinez-Hernandez J."/>
        </authorList>
    </citation>
    <scope>NUCLEOTIDE SEQUENCE [LARGE SCALE GENOMIC DNA]</scope>
</reference>
<comment type="caution">
    <text evidence="3">The sequence shown here is derived from an EMBL/GenBank/DDBJ whole genome shotgun (WGS) entry which is preliminary data.</text>
</comment>
<proteinExistence type="predicted"/>
<dbReference type="Pfam" id="PF03478">
    <property type="entry name" value="Beta-prop_KIB1-4"/>
    <property type="match status" value="1"/>
</dbReference>
<dbReference type="Pfam" id="PF00646">
    <property type="entry name" value="F-box"/>
    <property type="match status" value="1"/>
</dbReference>
<dbReference type="SUPFAM" id="SSF50998">
    <property type="entry name" value="Quinoprotein alcohol dehydrogenase-like"/>
    <property type="match status" value="1"/>
</dbReference>
<dbReference type="PANTHER" id="PTHR44259">
    <property type="entry name" value="OS07G0183000 PROTEIN-RELATED"/>
    <property type="match status" value="1"/>
</dbReference>
<gene>
    <name evidence="3" type="ORF">LLUT_LOCUS28034</name>
</gene>
<dbReference type="PANTHER" id="PTHR44259:SF114">
    <property type="entry name" value="OS06G0707300 PROTEIN"/>
    <property type="match status" value="1"/>
</dbReference>
<name>A0AAV1XZ54_LUPLU</name>
<evidence type="ECO:0000313" key="3">
    <source>
        <dbReference type="EMBL" id="CAL0326974.1"/>
    </source>
</evidence>
<dbReference type="InterPro" id="IPR050942">
    <property type="entry name" value="F-box_BR-signaling"/>
</dbReference>
<sequence length="399" mass="45292">MSVEWIELPSEILESISKLFSFYTDYLRLRAVCHSWRSSLPKNPLHFPPQLPCLMLSPRAFFHLPNHKTHLLNLPEPSNGIRYCGSSHGWLVILDDSPNVRLLNPVTRETLHLPRVNTFPDVVSFSYSNIGREYLVANPRGGVHALNLNQMRNCYVKKIVLSSSPSPCLQNCDNFAAFAIVGKGQHSLGFCKKGHDSWGFVISDEMYCWEDVVYQNGLFYAVTKEGTIAVCDIYGYESPQVTVIQTTTPFEFCGDIYYVVFSGVDMLLVARNLEQEFDNNDDGGDECNLVYRTVGFDVFKMNWSEMKWEKIESLGDRVLFLGGNSSLCLIASDFVGCLKDCIYFTDDYSDSNYDDACGKHDVGVFSLWDQSIELLPCYPRNSYSRLGWPLPIWVSPNPC</sequence>
<dbReference type="InterPro" id="IPR001810">
    <property type="entry name" value="F-box_dom"/>
</dbReference>
<dbReference type="InterPro" id="IPR005174">
    <property type="entry name" value="KIB1-4_b-propeller"/>
</dbReference>
<protein>
    <recommendedName>
        <fullName evidence="5">F-box domain-containing protein</fullName>
    </recommendedName>
</protein>
<feature type="domain" description="F-box" evidence="1">
    <location>
        <begin position="5"/>
        <end position="45"/>
    </location>
</feature>
<accession>A0AAV1XZ54</accession>
<evidence type="ECO:0000259" key="1">
    <source>
        <dbReference type="Pfam" id="PF00646"/>
    </source>
</evidence>
<dbReference type="AlphaFoldDB" id="A0AAV1XZ54"/>
<dbReference type="Proteomes" id="UP001497480">
    <property type="component" value="Unassembled WGS sequence"/>
</dbReference>
<feature type="domain" description="KIB1-4 beta-propeller" evidence="2">
    <location>
        <begin position="61"/>
        <end position="366"/>
    </location>
</feature>
<dbReference type="EMBL" id="CAXHTB010000020">
    <property type="protein sequence ID" value="CAL0326974.1"/>
    <property type="molecule type" value="Genomic_DNA"/>
</dbReference>
<dbReference type="InterPro" id="IPR011047">
    <property type="entry name" value="Quinoprotein_ADH-like_sf"/>
</dbReference>
<evidence type="ECO:0000259" key="2">
    <source>
        <dbReference type="Pfam" id="PF03478"/>
    </source>
</evidence>
<keyword evidence="4" id="KW-1185">Reference proteome</keyword>